<feature type="region of interest" description="Disordered" evidence="1">
    <location>
        <begin position="185"/>
        <end position="211"/>
    </location>
</feature>
<comment type="caution">
    <text evidence="2">The sequence shown here is derived from an EMBL/GenBank/DDBJ whole genome shotgun (WGS) entry which is preliminary data.</text>
</comment>
<organism evidence="2 3">
    <name type="scientific">Chionoecetes opilio</name>
    <name type="common">Atlantic snow crab</name>
    <name type="synonym">Cancer opilio</name>
    <dbReference type="NCBI Taxonomy" id="41210"/>
    <lineage>
        <taxon>Eukaryota</taxon>
        <taxon>Metazoa</taxon>
        <taxon>Ecdysozoa</taxon>
        <taxon>Arthropoda</taxon>
        <taxon>Crustacea</taxon>
        <taxon>Multicrustacea</taxon>
        <taxon>Malacostraca</taxon>
        <taxon>Eumalacostraca</taxon>
        <taxon>Eucarida</taxon>
        <taxon>Decapoda</taxon>
        <taxon>Pleocyemata</taxon>
        <taxon>Brachyura</taxon>
        <taxon>Eubrachyura</taxon>
        <taxon>Majoidea</taxon>
        <taxon>Majidae</taxon>
        <taxon>Chionoecetes</taxon>
    </lineage>
</organism>
<dbReference type="AlphaFoldDB" id="A0A8J4XY93"/>
<keyword evidence="3" id="KW-1185">Reference proteome</keyword>
<dbReference type="OrthoDB" id="6366253at2759"/>
<dbReference type="EMBL" id="JACEEZ010018428">
    <property type="protein sequence ID" value="KAG0716920.1"/>
    <property type="molecule type" value="Genomic_DNA"/>
</dbReference>
<accession>A0A8J4XY93</accession>
<evidence type="ECO:0000313" key="3">
    <source>
        <dbReference type="Proteomes" id="UP000770661"/>
    </source>
</evidence>
<name>A0A8J4XY93_CHIOP</name>
<sequence length="211" mass="22420">MTRQGIKPSRVTTLQTGAGPVWPRIVVPAAHRRRTLAGLHDSHRGVAATKPGAHRRFLARYRCDFYQPANPGAMPILPPSQQREPLLCDDQPPPGPFESISPDFFSVAGKSFLSRGRLSGGPVSSPAGPYYPPCTPYALLPDFGMLVSPSLSGLTVGPQIYQHCLLGNSRGAGGSTTRFFSPHYPQANGPAEAAVKSVKNPIPKGPNGTST</sequence>
<proteinExistence type="predicted"/>
<evidence type="ECO:0000256" key="1">
    <source>
        <dbReference type="SAM" id="MobiDB-lite"/>
    </source>
</evidence>
<evidence type="ECO:0000313" key="2">
    <source>
        <dbReference type="EMBL" id="KAG0716920.1"/>
    </source>
</evidence>
<reference evidence="2" key="1">
    <citation type="submission" date="2020-07" db="EMBL/GenBank/DDBJ databases">
        <title>The High-quality genome of the commercially important snow crab, Chionoecetes opilio.</title>
        <authorList>
            <person name="Jeong J.-H."/>
            <person name="Ryu S."/>
        </authorList>
    </citation>
    <scope>NUCLEOTIDE SEQUENCE</scope>
    <source>
        <strain evidence="2">MADBK_172401_WGS</strain>
        <tissue evidence="2">Digestive gland</tissue>
    </source>
</reference>
<gene>
    <name evidence="2" type="ORF">GWK47_000915</name>
</gene>
<protein>
    <submittedName>
        <fullName evidence="2">Uncharacterized protein</fullName>
    </submittedName>
</protein>
<dbReference type="Proteomes" id="UP000770661">
    <property type="component" value="Unassembled WGS sequence"/>
</dbReference>